<dbReference type="InterPro" id="IPR011322">
    <property type="entry name" value="N-reg_PII-like_a/b"/>
</dbReference>
<dbReference type="Pfam" id="PF09413">
    <property type="entry name" value="DUF2007"/>
    <property type="match status" value="1"/>
</dbReference>
<dbReference type="AlphaFoldDB" id="A0A2G9C542"/>
<dbReference type="SUPFAM" id="SSF54913">
    <property type="entry name" value="GlnB-like"/>
    <property type="match status" value="1"/>
</dbReference>
<reference evidence="2 3" key="1">
    <citation type="submission" date="2017-11" db="EMBL/GenBank/DDBJ databases">
        <title>Draft genome sequence of Mitsuaria sp. HWN-4.</title>
        <authorList>
            <person name="Gundlapally S.R."/>
        </authorList>
    </citation>
    <scope>NUCLEOTIDE SEQUENCE [LARGE SCALE GENOMIC DNA]</scope>
    <source>
        <strain evidence="2 3">HWN-4</strain>
    </source>
</reference>
<sequence length="85" mass="8947">MPADATSDDFVCVATRDSPIEAHLLMGVLRSAALTPHLADEHMVQNYSLLSPAVGGVRVLVPASQLAAARATIADFEAGAFRLEE</sequence>
<accession>A0A2G9C542</accession>
<name>A0A2G9C542_9BURK</name>
<dbReference type="EMBL" id="PEOG01000060">
    <property type="protein sequence ID" value="PIM51560.1"/>
    <property type="molecule type" value="Genomic_DNA"/>
</dbReference>
<feature type="domain" description="DUF2007" evidence="1">
    <location>
        <begin position="11"/>
        <end position="77"/>
    </location>
</feature>
<organism evidence="2 3">
    <name type="scientific">Roseateles chitinivorans</name>
    <dbReference type="NCBI Taxonomy" id="2917965"/>
    <lineage>
        <taxon>Bacteria</taxon>
        <taxon>Pseudomonadati</taxon>
        <taxon>Pseudomonadota</taxon>
        <taxon>Betaproteobacteria</taxon>
        <taxon>Burkholderiales</taxon>
        <taxon>Sphaerotilaceae</taxon>
        <taxon>Roseateles</taxon>
    </lineage>
</organism>
<keyword evidence="3" id="KW-1185">Reference proteome</keyword>
<dbReference type="Proteomes" id="UP000231501">
    <property type="component" value="Unassembled WGS sequence"/>
</dbReference>
<dbReference type="Gene3D" id="3.30.70.790">
    <property type="entry name" value="UreE, C-terminal domain"/>
    <property type="match status" value="1"/>
</dbReference>
<dbReference type="InterPro" id="IPR018551">
    <property type="entry name" value="DUF2007"/>
</dbReference>
<evidence type="ECO:0000313" key="2">
    <source>
        <dbReference type="EMBL" id="PIM51560.1"/>
    </source>
</evidence>
<gene>
    <name evidence="2" type="ORF">CS062_19165</name>
</gene>
<evidence type="ECO:0000313" key="3">
    <source>
        <dbReference type="Proteomes" id="UP000231501"/>
    </source>
</evidence>
<comment type="caution">
    <text evidence="2">The sequence shown here is derived from an EMBL/GenBank/DDBJ whole genome shotgun (WGS) entry which is preliminary data.</text>
</comment>
<proteinExistence type="predicted"/>
<evidence type="ECO:0000259" key="1">
    <source>
        <dbReference type="Pfam" id="PF09413"/>
    </source>
</evidence>
<dbReference type="OrthoDB" id="8683631at2"/>
<protein>
    <recommendedName>
        <fullName evidence="1">DUF2007 domain-containing protein</fullName>
    </recommendedName>
</protein>
<dbReference type="RefSeq" id="WP_099863176.1">
    <property type="nucleotide sequence ID" value="NZ_PEOG01000060.1"/>
</dbReference>